<dbReference type="InterPro" id="IPR042171">
    <property type="entry name" value="Acyl-CoA_hotdog"/>
</dbReference>
<dbReference type="GO" id="GO:0009062">
    <property type="term" value="P:fatty acid catabolic process"/>
    <property type="evidence" value="ECO:0007669"/>
    <property type="project" value="TreeGrafter"/>
</dbReference>
<dbReference type="InterPro" id="IPR029069">
    <property type="entry name" value="HotDog_dom_sf"/>
</dbReference>
<dbReference type="EMBL" id="CAJFDH010000006">
    <property type="protein sequence ID" value="CAD5227908.1"/>
    <property type="molecule type" value="Genomic_DNA"/>
</dbReference>
<dbReference type="GO" id="GO:0047617">
    <property type="term" value="F:fatty acyl-CoA hydrolase activity"/>
    <property type="evidence" value="ECO:0007669"/>
    <property type="project" value="InterPro"/>
</dbReference>
<evidence type="ECO:0000313" key="4">
    <source>
        <dbReference type="Proteomes" id="UP000614601"/>
    </source>
</evidence>
<dbReference type="Proteomes" id="UP000614601">
    <property type="component" value="Unassembled WGS sequence"/>
</dbReference>
<evidence type="ECO:0000313" key="3">
    <source>
        <dbReference type="EMBL" id="CAD5227908.1"/>
    </source>
</evidence>
<dbReference type="InterPro" id="IPR003703">
    <property type="entry name" value="Acyl_CoA_thio"/>
</dbReference>
<dbReference type="OrthoDB" id="5796505at2759"/>
<reference evidence="3" key="1">
    <citation type="submission" date="2020-09" db="EMBL/GenBank/DDBJ databases">
        <authorList>
            <person name="Kikuchi T."/>
        </authorList>
    </citation>
    <scope>NUCLEOTIDE SEQUENCE</scope>
    <source>
        <strain evidence="3">SH1</strain>
    </source>
</reference>
<dbReference type="PANTHER" id="PTHR11066">
    <property type="entry name" value="ACYL-COA THIOESTERASE"/>
    <property type="match status" value="1"/>
</dbReference>
<protein>
    <recommendedName>
        <fullName evidence="2">Acyl-CoA thioesterase-like C-terminal domain-containing protein</fullName>
    </recommendedName>
</protein>
<proteinExistence type="inferred from homology"/>
<dbReference type="EMBL" id="CAJFCW020000006">
    <property type="protein sequence ID" value="CAG9123820.1"/>
    <property type="molecule type" value="Genomic_DNA"/>
</dbReference>
<keyword evidence="4" id="KW-1185">Reference proteome</keyword>
<evidence type="ECO:0000256" key="1">
    <source>
        <dbReference type="ARBA" id="ARBA00006538"/>
    </source>
</evidence>
<comment type="caution">
    <text evidence="3">The sequence shown here is derived from an EMBL/GenBank/DDBJ whole genome shotgun (WGS) entry which is preliminary data.</text>
</comment>
<sequence length="318" mass="36871">MSESEERRDIRIVRPIIREFFDFEVIQDDLLRKAPVHLGGNFQSVRLFGGQTVAQSYAAAKKIYKTKHPERLDVNFIAPGNVHRDLYYRHKELSGELVQINVEQDGKVIANAILRMSSTPITAKTRPFSTYVPAEIKGPLHYKNLNAYLLNMEQNEWRRKHGFTGKLETKEDVYLFDWRPVNIQKYLGLSGERTVTQVWARLADSVRDLPITDPLSIPILMSDWTIGHPIAIYHRQLQIEIPSSASLTHKIIFHQHNVNPYGFFFLQFDMDVAKDGTALMVGQIFDENREIVMSFFQNHYFISDANDLKTHIELKSRI</sequence>
<accession>A0A811LLV7</accession>
<dbReference type="PANTHER" id="PTHR11066:SF66">
    <property type="entry name" value="THIOESTERASE_THIOL ESTER DEHYDRASE-ISOMERASE"/>
    <property type="match status" value="1"/>
</dbReference>
<dbReference type="SUPFAM" id="SSF54637">
    <property type="entry name" value="Thioesterase/thiol ester dehydrase-isomerase"/>
    <property type="match status" value="2"/>
</dbReference>
<dbReference type="Gene3D" id="2.40.160.210">
    <property type="entry name" value="Acyl-CoA thioesterase, double hotdog domain"/>
    <property type="match status" value="1"/>
</dbReference>
<dbReference type="AlphaFoldDB" id="A0A811LLV7"/>
<dbReference type="Proteomes" id="UP000783686">
    <property type="component" value="Unassembled WGS sequence"/>
</dbReference>
<dbReference type="Pfam" id="PF20789">
    <property type="entry name" value="4HBT_3C"/>
    <property type="match status" value="1"/>
</dbReference>
<evidence type="ECO:0000259" key="2">
    <source>
        <dbReference type="Pfam" id="PF20789"/>
    </source>
</evidence>
<feature type="domain" description="Acyl-CoA thioesterase-like C-terminal" evidence="2">
    <location>
        <begin position="191"/>
        <end position="297"/>
    </location>
</feature>
<gene>
    <name evidence="3" type="ORF">BOKJ2_LOCUS12408</name>
</gene>
<comment type="similarity">
    <text evidence="1">Belongs to the C/M/P thioester hydrolase family.</text>
</comment>
<name>A0A811LLV7_9BILA</name>
<organism evidence="3 4">
    <name type="scientific">Bursaphelenchus okinawaensis</name>
    <dbReference type="NCBI Taxonomy" id="465554"/>
    <lineage>
        <taxon>Eukaryota</taxon>
        <taxon>Metazoa</taxon>
        <taxon>Ecdysozoa</taxon>
        <taxon>Nematoda</taxon>
        <taxon>Chromadorea</taxon>
        <taxon>Rhabditida</taxon>
        <taxon>Tylenchina</taxon>
        <taxon>Tylenchomorpha</taxon>
        <taxon>Aphelenchoidea</taxon>
        <taxon>Aphelenchoididae</taxon>
        <taxon>Bursaphelenchus</taxon>
    </lineage>
</organism>
<dbReference type="GO" id="GO:0005782">
    <property type="term" value="C:peroxisomal matrix"/>
    <property type="evidence" value="ECO:0007669"/>
    <property type="project" value="UniProtKB-SubCell"/>
</dbReference>
<dbReference type="InterPro" id="IPR049450">
    <property type="entry name" value="ACOT8-like_C"/>
</dbReference>
<dbReference type="GO" id="GO:0006637">
    <property type="term" value="P:acyl-CoA metabolic process"/>
    <property type="evidence" value="ECO:0007669"/>
    <property type="project" value="InterPro"/>
</dbReference>